<proteinExistence type="inferred from homology"/>
<dbReference type="SUPFAM" id="SSF56024">
    <property type="entry name" value="Phospholipase D/nuclease"/>
    <property type="match status" value="1"/>
</dbReference>
<dbReference type="InterPro" id="IPR051406">
    <property type="entry name" value="PLD_domain"/>
</dbReference>
<keyword evidence="10" id="KW-1185">Reference proteome</keyword>
<organism evidence="8 10">
    <name type="scientific">Didymodactylos carnosus</name>
    <dbReference type="NCBI Taxonomy" id="1234261"/>
    <lineage>
        <taxon>Eukaryota</taxon>
        <taxon>Metazoa</taxon>
        <taxon>Spiralia</taxon>
        <taxon>Gnathifera</taxon>
        <taxon>Rotifera</taxon>
        <taxon>Eurotatoria</taxon>
        <taxon>Bdelloidea</taxon>
        <taxon>Philodinida</taxon>
        <taxon>Philodinidae</taxon>
        <taxon>Didymodactylos</taxon>
    </lineage>
</organism>
<keyword evidence="1" id="KW-0378">Hydrolase</keyword>
<keyword evidence="3" id="KW-0443">Lipid metabolism</keyword>
<dbReference type="PANTHER" id="PTHR43856">
    <property type="entry name" value="CARDIOLIPIN HYDROLASE"/>
    <property type="match status" value="1"/>
</dbReference>
<name>A0A816BM24_9BILA</name>
<dbReference type="Proteomes" id="UP000663829">
    <property type="component" value="Unassembled WGS sequence"/>
</dbReference>
<evidence type="ECO:0000256" key="3">
    <source>
        <dbReference type="ARBA" id="ARBA00023098"/>
    </source>
</evidence>
<evidence type="ECO:0000259" key="7">
    <source>
        <dbReference type="Pfam" id="PF13091"/>
    </source>
</evidence>
<dbReference type="GO" id="GO:0016891">
    <property type="term" value="F:RNA endonuclease activity producing 5'-phosphomonoesters, hydrolytic mechanism"/>
    <property type="evidence" value="ECO:0007669"/>
    <property type="project" value="TreeGrafter"/>
</dbReference>
<evidence type="ECO:0000256" key="6">
    <source>
        <dbReference type="ARBA" id="ARBA00043167"/>
    </source>
</evidence>
<comment type="caution">
    <text evidence="8">The sequence shown here is derived from an EMBL/GenBank/DDBJ whole genome shotgun (WGS) entry which is preliminary data.</text>
</comment>
<dbReference type="Proteomes" id="UP000681722">
    <property type="component" value="Unassembled WGS sequence"/>
</dbReference>
<comment type="similarity">
    <text evidence="4">Belongs to the phospholipase D family. MitoPLD/Zucchini subfamily.</text>
</comment>
<accession>A0A816BM24</accession>
<reference evidence="8" key="1">
    <citation type="submission" date="2021-02" db="EMBL/GenBank/DDBJ databases">
        <authorList>
            <person name="Nowell W R."/>
        </authorList>
    </citation>
    <scope>NUCLEOTIDE SEQUENCE</scope>
</reference>
<dbReference type="OrthoDB" id="5205528at2759"/>
<dbReference type="InterPro" id="IPR025202">
    <property type="entry name" value="PLD-like_dom"/>
</dbReference>
<gene>
    <name evidence="8" type="ORF">GPM918_LOCUS43085</name>
    <name evidence="9" type="ORF">SRO942_LOCUS44483</name>
</gene>
<evidence type="ECO:0000256" key="1">
    <source>
        <dbReference type="ARBA" id="ARBA00022801"/>
    </source>
</evidence>
<evidence type="ECO:0000313" key="10">
    <source>
        <dbReference type="Proteomes" id="UP000663829"/>
    </source>
</evidence>
<dbReference type="GO" id="GO:0016042">
    <property type="term" value="P:lipid catabolic process"/>
    <property type="evidence" value="ECO:0007669"/>
    <property type="project" value="UniProtKB-KW"/>
</dbReference>
<sequence length="466" mass="52011">MRTTRKRQKKPKQIINSSPVVKKSRRTRAKVYTITPVSNTHNIRQTEGLTLKAYVGDGSILLVYNLDSTLTRNLAGFAIQCTPSSGQPYIIQNRINFRTNYTSHTTAVQRVWTPSTIAPIQKFSWLDILKSIDPVSYSYQVTALYFVDENTSDVKPGAKAVVTVQKNSLSFENLKIGFTRGYLSSQAYSENFHNAPIQPSGPKTVGYDTTPYEKQYEWLGYHARELIFNFLDECIADKSITVDVFAFDLDEPDIIRRFVKLGSRLRLFLDNASLHVGPHAIEPQVQALIKKSAGSNNVQSGHFKRFAHNKVIIQKQNDKPIKVLTGSTNFSIRGLYVQSNNVLVFNDSVVADLYEQAFQEAFINMNKFSSSQIASRWFDVNNEKGLPSLSVAFSPHSTYHVSLDKVAAAVENAKSSVLFAIMQLSGTGPVMDAIKNLHQRKTIFTYGVTQSEGGDVNVFPPGSSNG</sequence>
<dbReference type="AlphaFoldDB" id="A0A816BM24"/>
<evidence type="ECO:0000313" key="8">
    <source>
        <dbReference type="EMBL" id="CAF1611105.1"/>
    </source>
</evidence>
<evidence type="ECO:0000256" key="5">
    <source>
        <dbReference type="ARBA" id="ARBA00040549"/>
    </source>
</evidence>
<keyword evidence="2" id="KW-0442">Lipid degradation</keyword>
<dbReference type="EMBL" id="CAJOBC010104821">
    <property type="protein sequence ID" value="CAF4493999.1"/>
    <property type="molecule type" value="Genomic_DNA"/>
</dbReference>
<dbReference type="CDD" id="cd09172">
    <property type="entry name" value="PLDc_Nuc_like_unchar1_1"/>
    <property type="match status" value="1"/>
</dbReference>
<dbReference type="PANTHER" id="PTHR43856:SF1">
    <property type="entry name" value="MITOCHONDRIAL CARDIOLIPIN HYDROLASE"/>
    <property type="match status" value="1"/>
</dbReference>
<evidence type="ECO:0000313" key="9">
    <source>
        <dbReference type="EMBL" id="CAF4493999.1"/>
    </source>
</evidence>
<evidence type="ECO:0000256" key="2">
    <source>
        <dbReference type="ARBA" id="ARBA00022963"/>
    </source>
</evidence>
<feature type="domain" description="Phospholipase D-like" evidence="7">
    <location>
        <begin position="236"/>
        <end position="360"/>
    </location>
</feature>
<dbReference type="EMBL" id="CAJNOQ010038058">
    <property type="protein sequence ID" value="CAF1611105.1"/>
    <property type="molecule type" value="Genomic_DNA"/>
</dbReference>
<protein>
    <recommendedName>
        <fullName evidence="5">Mitochondrial cardiolipin hydrolase</fullName>
    </recommendedName>
    <alternativeName>
        <fullName evidence="6">Mitochondrial phospholipase</fullName>
    </alternativeName>
</protein>
<feature type="non-terminal residue" evidence="8">
    <location>
        <position position="466"/>
    </location>
</feature>
<dbReference type="Gene3D" id="3.30.870.10">
    <property type="entry name" value="Endonuclease Chain A"/>
    <property type="match status" value="1"/>
</dbReference>
<dbReference type="Pfam" id="PF13091">
    <property type="entry name" value="PLDc_2"/>
    <property type="match status" value="1"/>
</dbReference>
<evidence type="ECO:0000256" key="4">
    <source>
        <dbReference type="ARBA" id="ARBA00038012"/>
    </source>
</evidence>